<name>A0AAD3DCL2_9STRA</name>
<sequence length="401" mass="46636">MGKSSKSKDKKLAKENRAKHLKNVESFEKTVSTIDRELQILAEGRRRDIIKLAEEKLQLLLQVEESYALINSYQHYRHQLSEVCSTILFNQILLRNYNQASKVYSDMVKYPLFEDLKNCVMPFSYFVLLWTKRENVDRNDTIAKITEHAIDIIRTPKARYPIHFLFVNETLTVLSRQKLCKQHFKGVESVSLAMIRDIGEHEPRMKSSWVMLARTFFVFSHIDELRFSLLAGLEQVRFKAIVREAISSSSLRNLLQSDTGHLAHSLLTFYTYIFEEEEHSSEKAKEITDEYTESLKTYVSCKSVNTQRVLCSTCSDEDTADHEGLVCQGCRVVSYCCKDHQRLNYLHHEVTGTRGLGHKQLCPVFKAYRRKKDNSDTSKQGHLDRKFQRACKKFLRGTIQA</sequence>
<evidence type="ECO:0000259" key="5">
    <source>
        <dbReference type="PROSITE" id="PS50865"/>
    </source>
</evidence>
<feature type="domain" description="MYND-type" evidence="5">
    <location>
        <begin position="311"/>
        <end position="362"/>
    </location>
</feature>
<keyword evidence="7" id="KW-1185">Reference proteome</keyword>
<gene>
    <name evidence="6" type="ORF">CTEN210_16655</name>
</gene>
<comment type="caution">
    <text evidence="6">The sequence shown here is derived from an EMBL/GenBank/DDBJ whole genome shotgun (WGS) entry which is preliminary data.</text>
</comment>
<proteinExistence type="predicted"/>
<evidence type="ECO:0000256" key="2">
    <source>
        <dbReference type="ARBA" id="ARBA00022771"/>
    </source>
</evidence>
<dbReference type="Proteomes" id="UP001054902">
    <property type="component" value="Unassembled WGS sequence"/>
</dbReference>
<reference evidence="6 7" key="1">
    <citation type="journal article" date="2021" name="Sci. Rep.">
        <title>The genome of the diatom Chaetoceros tenuissimus carries an ancient integrated fragment of an extant virus.</title>
        <authorList>
            <person name="Hongo Y."/>
            <person name="Kimura K."/>
            <person name="Takaki Y."/>
            <person name="Yoshida Y."/>
            <person name="Baba S."/>
            <person name="Kobayashi G."/>
            <person name="Nagasaki K."/>
            <person name="Hano T."/>
            <person name="Tomaru Y."/>
        </authorList>
    </citation>
    <scope>NUCLEOTIDE SEQUENCE [LARGE SCALE GENOMIC DNA]</scope>
    <source>
        <strain evidence="6 7">NIES-3715</strain>
    </source>
</reference>
<keyword evidence="2 4" id="KW-0863">Zinc-finger</keyword>
<dbReference type="GO" id="GO:0008270">
    <property type="term" value="F:zinc ion binding"/>
    <property type="evidence" value="ECO:0007669"/>
    <property type="project" value="UniProtKB-KW"/>
</dbReference>
<evidence type="ECO:0000313" key="6">
    <source>
        <dbReference type="EMBL" id="GFH60179.1"/>
    </source>
</evidence>
<evidence type="ECO:0000256" key="1">
    <source>
        <dbReference type="ARBA" id="ARBA00022723"/>
    </source>
</evidence>
<keyword evidence="3" id="KW-0862">Zinc</keyword>
<protein>
    <recommendedName>
        <fullName evidence="5">MYND-type domain-containing protein</fullName>
    </recommendedName>
</protein>
<evidence type="ECO:0000256" key="3">
    <source>
        <dbReference type="ARBA" id="ARBA00022833"/>
    </source>
</evidence>
<dbReference type="EMBL" id="BLLK01000069">
    <property type="protein sequence ID" value="GFH60179.1"/>
    <property type="molecule type" value="Genomic_DNA"/>
</dbReference>
<dbReference type="AlphaFoldDB" id="A0AAD3DCL2"/>
<dbReference type="PROSITE" id="PS50865">
    <property type="entry name" value="ZF_MYND_2"/>
    <property type="match status" value="1"/>
</dbReference>
<accession>A0AAD3DCL2</accession>
<dbReference type="InterPro" id="IPR002893">
    <property type="entry name" value="Znf_MYND"/>
</dbReference>
<evidence type="ECO:0000313" key="7">
    <source>
        <dbReference type="Proteomes" id="UP001054902"/>
    </source>
</evidence>
<keyword evidence="1" id="KW-0479">Metal-binding</keyword>
<evidence type="ECO:0000256" key="4">
    <source>
        <dbReference type="PROSITE-ProRule" id="PRU00134"/>
    </source>
</evidence>
<organism evidence="6 7">
    <name type="scientific">Chaetoceros tenuissimus</name>
    <dbReference type="NCBI Taxonomy" id="426638"/>
    <lineage>
        <taxon>Eukaryota</taxon>
        <taxon>Sar</taxon>
        <taxon>Stramenopiles</taxon>
        <taxon>Ochrophyta</taxon>
        <taxon>Bacillariophyta</taxon>
        <taxon>Coscinodiscophyceae</taxon>
        <taxon>Chaetocerotophycidae</taxon>
        <taxon>Chaetocerotales</taxon>
        <taxon>Chaetocerotaceae</taxon>
        <taxon>Chaetoceros</taxon>
    </lineage>
</organism>